<protein>
    <submittedName>
        <fullName evidence="1">Uncharacterized protein</fullName>
    </submittedName>
</protein>
<dbReference type="EMBL" id="JAGFNK010000026">
    <property type="protein sequence ID" value="KAI9511162.1"/>
    <property type="molecule type" value="Genomic_DNA"/>
</dbReference>
<comment type="caution">
    <text evidence="1">The sequence shown here is derived from an EMBL/GenBank/DDBJ whole genome shotgun (WGS) entry which is preliminary data.</text>
</comment>
<evidence type="ECO:0000313" key="1">
    <source>
        <dbReference type="EMBL" id="KAI9511162.1"/>
    </source>
</evidence>
<reference evidence="1" key="1">
    <citation type="submission" date="2021-03" db="EMBL/GenBank/DDBJ databases">
        <title>Evolutionary priming and transition to the ectomycorrhizal habit in an iconic lineage of mushroom-forming fungi: is preadaptation a requirement?</title>
        <authorList>
            <consortium name="DOE Joint Genome Institute"/>
            <person name="Looney B.P."/>
            <person name="Miyauchi S."/>
            <person name="Morin E."/>
            <person name="Drula E."/>
            <person name="Courty P.E."/>
            <person name="Chicoki N."/>
            <person name="Fauchery L."/>
            <person name="Kohler A."/>
            <person name="Kuo A."/>
            <person name="LaButti K."/>
            <person name="Pangilinan J."/>
            <person name="Lipzen A."/>
            <person name="Riley R."/>
            <person name="Andreopoulos W."/>
            <person name="He G."/>
            <person name="Johnson J."/>
            <person name="Barry K.W."/>
            <person name="Grigoriev I.V."/>
            <person name="Nagy L."/>
            <person name="Hibbett D."/>
            <person name="Henrissat B."/>
            <person name="Matheny P.B."/>
            <person name="Labbe J."/>
            <person name="Martin A.F."/>
        </authorList>
    </citation>
    <scope>NUCLEOTIDE SEQUENCE</scope>
    <source>
        <strain evidence="1">BPL698</strain>
    </source>
</reference>
<proteinExistence type="predicted"/>
<name>A0ACC0UI25_9AGAM</name>
<dbReference type="Proteomes" id="UP001207468">
    <property type="component" value="Unassembled WGS sequence"/>
</dbReference>
<sequence length="74" mass="8030">MSRLSVLTFFDLVLHCAASVPVSMVLSLFLRAPETTNYPATRVLNVAQLDTSPQLMQHISGVWPPGTPLYACGV</sequence>
<evidence type="ECO:0000313" key="2">
    <source>
        <dbReference type="Proteomes" id="UP001207468"/>
    </source>
</evidence>
<keyword evidence="2" id="KW-1185">Reference proteome</keyword>
<accession>A0ACC0UI25</accession>
<organism evidence="1 2">
    <name type="scientific">Russula earlei</name>
    <dbReference type="NCBI Taxonomy" id="71964"/>
    <lineage>
        <taxon>Eukaryota</taxon>
        <taxon>Fungi</taxon>
        <taxon>Dikarya</taxon>
        <taxon>Basidiomycota</taxon>
        <taxon>Agaricomycotina</taxon>
        <taxon>Agaricomycetes</taxon>
        <taxon>Russulales</taxon>
        <taxon>Russulaceae</taxon>
        <taxon>Russula</taxon>
    </lineage>
</organism>
<gene>
    <name evidence="1" type="ORF">F5148DRAFT_1173101</name>
</gene>